<keyword evidence="1" id="KW-0012">Acyltransferase</keyword>
<accession>A0A3N4G3G5</accession>
<comment type="caution">
    <text evidence="1">The sequence shown here is derived from an EMBL/GenBank/DDBJ whole genome shotgun (WGS) entry which is preliminary data.</text>
</comment>
<dbReference type="InterPro" id="IPR023213">
    <property type="entry name" value="CAT-like_dom_sf"/>
</dbReference>
<name>A0A3N4G3G5_9ACTN</name>
<protein>
    <submittedName>
        <fullName evidence="1">Acyltransferase</fullName>
    </submittedName>
</protein>
<dbReference type="AlphaFoldDB" id="A0A3N4G3G5"/>
<reference evidence="1 2" key="1">
    <citation type="submission" date="2018-11" db="EMBL/GenBank/DDBJ databases">
        <title>Draft genome sequence of Gordonia sp. RS15-1S isolated from rice stems.</title>
        <authorList>
            <person name="Muangham S."/>
        </authorList>
    </citation>
    <scope>NUCLEOTIDE SEQUENCE [LARGE SCALE GENOMIC DNA]</scope>
    <source>
        <strain evidence="1 2">RS15-1S</strain>
    </source>
</reference>
<keyword evidence="1" id="KW-0808">Transferase</keyword>
<evidence type="ECO:0000313" key="1">
    <source>
        <dbReference type="EMBL" id="RPA57452.1"/>
    </source>
</evidence>
<dbReference type="Proteomes" id="UP000267536">
    <property type="component" value="Unassembled WGS sequence"/>
</dbReference>
<evidence type="ECO:0000313" key="2">
    <source>
        <dbReference type="Proteomes" id="UP000267536"/>
    </source>
</evidence>
<sequence length="465" mass="49242">MRLGAAREWTPAAGDVVCWTPSERSLTAAAAAPPHPVGPSFLQQDHISSTLRHREAGREHRGFTCSVVTVHEDLDAQRMARALTDFVRAHEGLRSSFRLDGSAVSRYVVDVTDVDFTASVLGAINPLEHLAQRLPTAAVFDSWPGCAFGAVARPGSFDLYYGVDHAYGDGASQILGIAEILARYRGSLDNPLVIDVHDSFLEHVGAESARAAQISPQSPGVTEWRWVLGRSGGTIPACPLPLGLDSGAGGVIPQPVYIHSDDLADSATTARLAALASAHHTSMAAVIYAALGLAQRALNGAEWYATATVVSTRRADEYAGSQGWFCNFAPLGFEVTGDALVEVLDDAAAALARSRTAADDPVHAALSVLLAEGSIDPAVVASPQMVTYLDLRWFPAPPATSDLLVFTGEGRTGNASLWITRDVDGLRIATQRPDNPVAADSVRRWFHTLRTILAAAVAADTVEVG</sequence>
<dbReference type="GO" id="GO:0016746">
    <property type="term" value="F:acyltransferase activity"/>
    <property type="evidence" value="ECO:0007669"/>
    <property type="project" value="UniProtKB-KW"/>
</dbReference>
<dbReference type="Gene3D" id="3.30.559.10">
    <property type="entry name" value="Chloramphenicol acetyltransferase-like domain"/>
    <property type="match status" value="1"/>
</dbReference>
<dbReference type="SUPFAM" id="SSF52777">
    <property type="entry name" value="CoA-dependent acyltransferases"/>
    <property type="match status" value="2"/>
</dbReference>
<dbReference type="EMBL" id="RKMH01000016">
    <property type="protein sequence ID" value="RPA57452.1"/>
    <property type="molecule type" value="Genomic_DNA"/>
</dbReference>
<proteinExistence type="predicted"/>
<dbReference type="OrthoDB" id="9123229at2"/>
<organism evidence="1 2">
    <name type="scientific">Gordonia oryzae</name>
    <dbReference type="NCBI Taxonomy" id="2487349"/>
    <lineage>
        <taxon>Bacteria</taxon>
        <taxon>Bacillati</taxon>
        <taxon>Actinomycetota</taxon>
        <taxon>Actinomycetes</taxon>
        <taxon>Mycobacteriales</taxon>
        <taxon>Gordoniaceae</taxon>
        <taxon>Gordonia</taxon>
    </lineage>
</organism>
<dbReference type="Gene3D" id="3.30.559.30">
    <property type="entry name" value="Nonribosomal peptide synthetase, condensation domain"/>
    <property type="match status" value="1"/>
</dbReference>
<dbReference type="RefSeq" id="WP_123932343.1">
    <property type="nucleotide sequence ID" value="NZ_JBPSDP010000017.1"/>
</dbReference>
<keyword evidence="2" id="KW-1185">Reference proteome</keyword>
<gene>
    <name evidence="1" type="ORF">EF294_18195</name>
</gene>